<reference evidence="1" key="1">
    <citation type="submission" date="2021-04" db="EMBL/GenBank/DDBJ databases">
        <authorList>
            <person name="Vanwijnsberghe S."/>
        </authorList>
    </citation>
    <scope>NUCLEOTIDE SEQUENCE</scope>
    <source>
        <strain evidence="1">LMG 31841</strain>
    </source>
</reference>
<dbReference type="InterPro" id="IPR047111">
    <property type="entry name" value="YbaP-like"/>
</dbReference>
<protein>
    <recommendedName>
        <fullName evidence="3">TraB/GumN family protein</fullName>
    </recommendedName>
</protein>
<name>A0A9N8X056_9BURK</name>
<evidence type="ECO:0008006" key="3">
    <source>
        <dbReference type="Google" id="ProtNLM"/>
    </source>
</evidence>
<evidence type="ECO:0000313" key="1">
    <source>
        <dbReference type="EMBL" id="CAG4886717.1"/>
    </source>
</evidence>
<dbReference type="CDD" id="cd14789">
    <property type="entry name" value="Tiki"/>
    <property type="match status" value="1"/>
</dbReference>
<dbReference type="Proteomes" id="UP000789704">
    <property type="component" value="Unassembled WGS sequence"/>
</dbReference>
<dbReference type="RefSeq" id="WP_228874327.1">
    <property type="nucleotide sequence ID" value="NZ_CAJQZC010000001.1"/>
</dbReference>
<organism evidence="1 2">
    <name type="scientific">Paraburkholderia saeva</name>
    <dbReference type="NCBI Taxonomy" id="2777537"/>
    <lineage>
        <taxon>Bacteria</taxon>
        <taxon>Pseudomonadati</taxon>
        <taxon>Pseudomonadota</taxon>
        <taxon>Betaproteobacteria</taxon>
        <taxon>Burkholderiales</taxon>
        <taxon>Burkholderiaceae</taxon>
        <taxon>Paraburkholderia</taxon>
    </lineage>
</organism>
<sequence>MWQGMLRSANSLQVRTLAFGLCLSATNIVRADEGIFWEATAPGRPVLILMPTIHMLDDEAKDISAVLYQALRRVNSVVIESPMEGETPAEKAAVHQRMTYPDPDSLENHVAVLSIDELKACTDKAHLPYRAAMHFHPFALTLLVAHRINGRKVHEGIDVRLYRGAVAGHRELSTLMTSVENIDYMGAMPQRLQELVLRHACEMLDNPGHHEVLIALADDWRRGDVDSFALDVEKPILPGDAPELLRANDFLYAYGTEHYFTAMMSERIQSMKGPILVAVGAGHYVGRYSVLPRLEKAGYVVRRVTLEELPIIPFGTNVATVDAGKQSNGLDH</sequence>
<comment type="caution">
    <text evidence="1">The sequence shown here is derived from an EMBL/GenBank/DDBJ whole genome shotgun (WGS) entry which is preliminary data.</text>
</comment>
<accession>A0A9N8X056</accession>
<dbReference type="AlphaFoldDB" id="A0A9N8X056"/>
<dbReference type="InterPro" id="IPR002816">
    <property type="entry name" value="TraB/PrgY/GumN_fam"/>
</dbReference>
<proteinExistence type="predicted"/>
<dbReference type="PANTHER" id="PTHR40590:SF1">
    <property type="entry name" value="CYTOPLASMIC PROTEIN"/>
    <property type="match status" value="1"/>
</dbReference>
<dbReference type="PANTHER" id="PTHR40590">
    <property type="entry name" value="CYTOPLASMIC PROTEIN-RELATED"/>
    <property type="match status" value="1"/>
</dbReference>
<dbReference type="EMBL" id="CAJQZC010000001">
    <property type="protein sequence ID" value="CAG4886717.1"/>
    <property type="molecule type" value="Genomic_DNA"/>
</dbReference>
<gene>
    <name evidence="1" type="ORF">LMG31841_00248</name>
</gene>
<evidence type="ECO:0000313" key="2">
    <source>
        <dbReference type="Proteomes" id="UP000789704"/>
    </source>
</evidence>
<keyword evidence="2" id="KW-1185">Reference proteome</keyword>
<dbReference type="Pfam" id="PF01963">
    <property type="entry name" value="TraB_PrgY_gumN"/>
    <property type="match status" value="1"/>
</dbReference>